<dbReference type="Pfam" id="PF08706">
    <property type="entry name" value="D5_N"/>
    <property type="match status" value="1"/>
</dbReference>
<dbReference type="InterPro" id="IPR027417">
    <property type="entry name" value="P-loop_NTPase"/>
</dbReference>
<gene>
    <name evidence="6" type="ORF">A6P07_02825</name>
</gene>
<dbReference type="InterPro" id="IPR006500">
    <property type="entry name" value="Helicase_put_C_phage/plasmid"/>
</dbReference>
<evidence type="ECO:0000256" key="4">
    <source>
        <dbReference type="SAM" id="MobiDB-lite"/>
    </source>
</evidence>
<evidence type="ECO:0000259" key="5">
    <source>
        <dbReference type="PROSITE" id="PS51206"/>
    </source>
</evidence>
<dbReference type="SUPFAM" id="SSF52540">
    <property type="entry name" value="P-loop containing nucleoside triphosphate hydrolases"/>
    <property type="match status" value="1"/>
</dbReference>
<dbReference type="EMBL" id="LWSA01000028">
    <property type="protein sequence ID" value="OCX76246.1"/>
    <property type="molecule type" value="Genomic_DNA"/>
</dbReference>
<evidence type="ECO:0000256" key="3">
    <source>
        <dbReference type="ARBA" id="ARBA00022840"/>
    </source>
</evidence>
<dbReference type="GO" id="GO:0016787">
    <property type="term" value="F:hydrolase activity"/>
    <property type="evidence" value="ECO:0007669"/>
    <property type="project" value="UniProtKB-KW"/>
</dbReference>
<protein>
    <recommendedName>
        <fullName evidence="5">SF3 helicase domain-containing protein</fullName>
    </recommendedName>
</protein>
<dbReference type="PANTHER" id="PTHR35372">
    <property type="entry name" value="ATP BINDING PROTEIN-RELATED"/>
    <property type="match status" value="1"/>
</dbReference>
<dbReference type="SMART" id="SM00885">
    <property type="entry name" value="D5_N"/>
    <property type="match status" value="1"/>
</dbReference>
<evidence type="ECO:0000313" key="7">
    <source>
        <dbReference type="Proteomes" id="UP000094893"/>
    </source>
</evidence>
<organism evidence="6 7">
    <name type="scientific">Acidithiobacillus thiooxidans</name>
    <name type="common">Thiobacillus thiooxidans</name>
    <dbReference type="NCBI Taxonomy" id="930"/>
    <lineage>
        <taxon>Bacteria</taxon>
        <taxon>Pseudomonadati</taxon>
        <taxon>Pseudomonadota</taxon>
        <taxon>Acidithiobacillia</taxon>
        <taxon>Acidithiobacillales</taxon>
        <taxon>Acidithiobacillaceae</taxon>
        <taxon>Acidithiobacillus</taxon>
    </lineage>
</organism>
<dbReference type="NCBIfam" id="TIGR01613">
    <property type="entry name" value="primase_Cterm"/>
    <property type="match status" value="1"/>
</dbReference>
<sequence>MTDRTDAVVGILAADDLERSGLTQSDVAGLELVGPEQLRVLPESGSPDAVYDPEDEDDTPVNFEASGGYTIPYFTLDGKPVMDGGKPFSRVRLLGRKNEDVPRYRSPKGSKNHVYVPQGLLPLLKRKEEQNAVLSEVKSSETLTLYITEGEKKAICAVKAGIPTIALPGIQMWADSAKVRMLKKRFAESGGDPKKLRLTEDTPVNPELLDTISQIKTLYPELGVICILFDSDGKPLTEKEAFRKVKGELVPVGGVDWKLCTAAGADMFSANPQVTTAGYKLSAALRKQSPVRCTMVSRFCVWNQADEDNWVKQGLDDWLKAASEDGVKGTLDAFVQTAVALWGVIKDEPLFHGGADPDELGKKGAPHVEIAFARLLDPQIVGKADDMLYEWVSSHWQVVSKDRSEEAAHRLVNAFYAESERNVLKKIKDAPDSSVRYSGIYKIPPQRTKHGIDDAIIPCRDVTLDVSGDGTIRAREPDKDDGLRYCIDVNWADRHKPCPLFMKFLESVLPDEGVRGLVQQYIGYTLIGDTRHEVAQWWFGSGSNGKSVLAKIVSALHRKVAGASLGDMTGFNAENLVDASLITVDETPKRIDEQNLKMAISGGQMRIGRKWKDALTVELTGKWLLRGNDKPSLTDQTDGLWRRLHVIHFEQRFGEDEKDPLLAEKILKSEMPGVFMWAIEGLVKILKAGKFVDIPEKVFLWKQEMQIETNSVMGWWEDRGIQITDTPRSYKEDVYSAYSGWCKENGLMPLGSPNFWTRVSSIFEREGQKLMAVRGKEKMTDPISGGTTIARPRRVNIDLADHDADAEQSDNVVPIPSRNRPPDKKEADAAPLSGFAELGEEDILF</sequence>
<dbReference type="PANTHER" id="PTHR35372:SF2">
    <property type="entry name" value="SF3 HELICASE DOMAIN-CONTAINING PROTEIN"/>
    <property type="match status" value="1"/>
</dbReference>
<feature type="domain" description="SF3 helicase" evidence="5">
    <location>
        <begin position="513"/>
        <end position="662"/>
    </location>
</feature>
<evidence type="ECO:0000256" key="2">
    <source>
        <dbReference type="ARBA" id="ARBA00022801"/>
    </source>
</evidence>
<dbReference type="InterPro" id="IPR045455">
    <property type="entry name" value="NrS-1_pol-like_helicase"/>
</dbReference>
<feature type="region of interest" description="Disordered" evidence="4">
    <location>
        <begin position="802"/>
        <end position="833"/>
    </location>
</feature>
<dbReference type="AlphaFoldDB" id="A0A1C2IRC5"/>
<accession>A0A1C2IRC5</accession>
<dbReference type="InterPro" id="IPR051620">
    <property type="entry name" value="ORF904-like_C"/>
</dbReference>
<dbReference type="InterPro" id="IPR014015">
    <property type="entry name" value="Helicase_SF3_DNA-vir"/>
</dbReference>
<evidence type="ECO:0000256" key="1">
    <source>
        <dbReference type="ARBA" id="ARBA00022741"/>
    </source>
</evidence>
<reference evidence="6 7" key="1">
    <citation type="journal article" date="2016" name="Int. J. Mol. Sci.">
        <title>Comparative genomics of the extreme acidophile Acidithiobacillus thiooxidans reveals intraspecific divergence and niche adaptation.</title>
        <authorList>
            <person name="Zhang X."/>
            <person name="Feng X."/>
            <person name="Tao J."/>
            <person name="Ma L."/>
            <person name="Xiao Y."/>
            <person name="Liang Y."/>
            <person name="Liu X."/>
            <person name="Yin H."/>
        </authorList>
    </citation>
    <scope>NUCLEOTIDE SEQUENCE [LARGE SCALE GENOMIC DNA]</scope>
    <source>
        <strain evidence="6 7">A02</strain>
    </source>
</reference>
<dbReference type="InterPro" id="IPR014818">
    <property type="entry name" value="Phage/plasmid_primase_P4_C"/>
</dbReference>
<dbReference type="GO" id="GO:0005524">
    <property type="term" value="F:ATP binding"/>
    <property type="evidence" value="ECO:0007669"/>
    <property type="project" value="UniProtKB-KW"/>
</dbReference>
<dbReference type="Proteomes" id="UP000094893">
    <property type="component" value="Unassembled WGS sequence"/>
</dbReference>
<dbReference type="RefSeq" id="WP_024893270.1">
    <property type="nucleotide sequence ID" value="NZ_LWSA01000028.1"/>
</dbReference>
<keyword evidence="1" id="KW-0547">Nucleotide-binding</keyword>
<keyword evidence="3" id="KW-0067">ATP-binding</keyword>
<dbReference type="PROSITE" id="PS51206">
    <property type="entry name" value="SF3_HELICASE_1"/>
    <property type="match status" value="1"/>
</dbReference>
<keyword evidence="2" id="KW-0378">Hydrolase</keyword>
<name>A0A1C2IRC5_ACITH</name>
<proteinExistence type="predicted"/>
<dbReference type="Pfam" id="PF12965">
    <property type="entry name" value="DUF3854"/>
    <property type="match status" value="1"/>
</dbReference>
<dbReference type="Gene3D" id="3.40.50.300">
    <property type="entry name" value="P-loop containing nucleotide triphosphate hydrolases"/>
    <property type="match status" value="1"/>
</dbReference>
<comment type="caution">
    <text evidence="6">The sequence shown here is derived from an EMBL/GenBank/DDBJ whole genome shotgun (WGS) entry which is preliminary data.</text>
</comment>
<evidence type="ECO:0000313" key="6">
    <source>
        <dbReference type="EMBL" id="OCX76246.1"/>
    </source>
</evidence>
<dbReference type="InterPro" id="IPR024385">
    <property type="entry name" value="DUF3854"/>
</dbReference>
<dbReference type="Pfam" id="PF19263">
    <property type="entry name" value="DUF5906"/>
    <property type="match status" value="1"/>
</dbReference>